<reference evidence="18" key="1">
    <citation type="journal article" date="2020" name="Stud. Mycol.">
        <title>101 Dothideomycetes genomes: a test case for predicting lifestyles and emergence of pathogens.</title>
        <authorList>
            <person name="Haridas S."/>
            <person name="Albert R."/>
            <person name="Binder M."/>
            <person name="Bloem J."/>
            <person name="Labutti K."/>
            <person name="Salamov A."/>
            <person name="Andreopoulos B."/>
            <person name="Baker S."/>
            <person name="Barry K."/>
            <person name="Bills G."/>
            <person name="Bluhm B."/>
            <person name="Cannon C."/>
            <person name="Castanera R."/>
            <person name="Culley D."/>
            <person name="Daum C."/>
            <person name="Ezra D."/>
            <person name="Gonzalez J."/>
            <person name="Henrissat B."/>
            <person name="Kuo A."/>
            <person name="Liang C."/>
            <person name="Lipzen A."/>
            <person name="Lutzoni F."/>
            <person name="Magnuson J."/>
            <person name="Mondo S."/>
            <person name="Nolan M."/>
            <person name="Ohm R."/>
            <person name="Pangilinan J."/>
            <person name="Park H.-J."/>
            <person name="Ramirez L."/>
            <person name="Alfaro M."/>
            <person name="Sun H."/>
            <person name="Tritt A."/>
            <person name="Yoshinaga Y."/>
            <person name="Zwiers L.-H."/>
            <person name="Turgeon B."/>
            <person name="Goodwin S."/>
            <person name="Spatafora J."/>
            <person name="Crous P."/>
            <person name="Grigoriev I."/>
        </authorList>
    </citation>
    <scope>NUCLEOTIDE SEQUENCE</scope>
    <source>
        <strain evidence="18">ATCC 74209</strain>
    </source>
</reference>
<dbReference type="GO" id="GO:0071555">
    <property type="term" value="P:cell wall organization"/>
    <property type="evidence" value="ECO:0007669"/>
    <property type="project" value="UniProtKB-KW"/>
</dbReference>
<comment type="caution">
    <text evidence="18">The sequence shown here is derived from an EMBL/GenBank/DDBJ whole genome shotgun (WGS) entry which is preliminary data.</text>
</comment>
<dbReference type="GO" id="GO:0005886">
    <property type="term" value="C:plasma membrane"/>
    <property type="evidence" value="ECO:0007669"/>
    <property type="project" value="UniProtKB-SubCell"/>
</dbReference>
<evidence type="ECO:0000256" key="14">
    <source>
        <dbReference type="ARBA" id="ARBA00038929"/>
    </source>
</evidence>
<evidence type="ECO:0000256" key="16">
    <source>
        <dbReference type="RuleBase" id="RU361153"/>
    </source>
</evidence>
<keyword evidence="19" id="KW-1185">Reference proteome</keyword>
<dbReference type="SUPFAM" id="SSF51445">
    <property type="entry name" value="(Trans)glycosidases"/>
    <property type="match status" value="1"/>
</dbReference>
<dbReference type="Proteomes" id="UP000799536">
    <property type="component" value="Unassembled WGS sequence"/>
</dbReference>
<dbReference type="GO" id="GO:0009986">
    <property type="term" value="C:cell surface"/>
    <property type="evidence" value="ECO:0007669"/>
    <property type="project" value="TreeGrafter"/>
</dbReference>
<keyword evidence="9" id="KW-0325">Glycoprotein</keyword>
<keyword evidence="10 16" id="KW-0326">Glycosidase</keyword>
<protein>
    <recommendedName>
        <fullName evidence="14">glucan 1,3-beta-glucosidase</fullName>
        <ecNumber evidence="14">3.2.1.58</ecNumber>
    </recommendedName>
    <alternativeName>
        <fullName evidence="15">Exo-1,3-beta-glucanase D</fullName>
    </alternativeName>
</protein>
<dbReference type="GO" id="GO:0004338">
    <property type="term" value="F:glucan exo-1,3-beta-glucosidase activity"/>
    <property type="evidence" value="ECO:0007669"/>
    <property type="project" value="UniProtKB-EC"/>
</dbReference>
<evidence type="ECO:0000256" key="13">
    <source>
        <dbReference type="ARBA" id="ARBA00037126"/>
    </source>
</evidence>
<evidence type="ECO:0000256" key="12">
    <source>
        <dbReference type="ARBA" id="ARBA00036824"/>
    </source>
</evidence>
<evidence type="ECO:0000313" key="19">
    <source>
        <dbReference type="Proteomes" id="UP000799536"/>
    </source>
</evidence>
<dbReference type="AlphaFoldDB" id="A0A9P4JT13"/>
<dbReference type="GO" id="GO:0009251">
    <property type="term" value="P:glucan catabolic process"/>
    <property type="evidence" value="ECO:0007669"/>
    <property type="project" value="TreeGrafter"/>
</dbReference>
<dbReference type="PANTHER" id="PTHR31297:SF34">
    <property type="entry name" value="GLUCAN 1,3-BETA-GLUCOSIDASE 2"/>
    <property type="match status" value="1"/>
</dbReference>
<dbReference type="OrthoDB" id="1887033at2759"/>
<proteinExistence type="inferred from homology"/>
<sequence>MVAVNAWLPYKRDLLGERVNKTNSSLLTAQGHITAGSSPTYDKIRGVNLGSLFVVEPWMIGQEWASMGCAPSHTESGCVTKLGRDRADKVFQKHWDTWITEDDINTIQSYGLNTVRVPLGYWIIEEAMVGDNVQFPRGALYFLDRLMGWCANRKIYVILDLHGAPGAQVKEQPSTGQWALPASFFDQQSYARANKFLEVLTRRIHTNLSYRTVGMLEVLNEPETGHKDLLAYYRTAYATIRNAERELQIKVGDQLDVQYMNAGWGAGNAGSVLKGEAGVVYDSHRYLKWDPSVKPNKDSYIRASCTDNVAKDGGMPVVVGEWSLAVADSVEKTADFDVQTPANKDWYRRWWAAQVVSYERQIGWVFWSWKTELGRDYRWNYRQAVEEGVIPRDPSQARGLAKC</sequence>
<name>A0A9P4JT13_9PLEO</name>
<evidence type="ECO:0000256" key="7">
    <source>
        <dbReference type="ARBA" id="ARBA00022989"/>
    </source>
</evidence>
<comment type="function">
    <text evidence="13">Glucosidase involved in the degradation of cellulosic biomass. Active on lichenan.</text>
</comment>
<comment type="similarity">
    <text evidence="2 16">Belongs to the glycosyl hydrolase 5 (cellulase A) family.</text>
</comment>
<dbReference type="EC" id="3.2.1.58" evidence="14"/>
<dbReference type="InterPro" id="IPR050386">
    <property type="entry name" value="Glycosyl_hydrolase_5"/>
</dbReference>
<accession>A0A9P4JT13</accession>
<evidence type="ECO:0000256" key="9">
    <source>
        <dbReference type="ARBA" id="ARBA00023180"/>
    </source>
</evidence>
<evidence type="ECO:0000256" key="2">
    <source>
        <dbReference type="ARBA" id="ARBA00005641"/>
    </source>
</evidence>
<dbReference type="PANTHER" id="PTHR31297">
    <property type="entry name" value="GLUCAN ENDO-1,6-BETA-GLUCOSIDASE B"/>
    <property type="match status" value="1"/>
</dbReference>
<evidence type="ECO:0000256" key="1">
    <source>
        <dbReference type="ARBA" id="ARBA00004401"/>
    </source>
</evidence>
<keyword evidence="11" id="KW-0961">Cell wall biogenesis/degradation</keyword>
<keyword evidence="5 16" id="KW-0378">Hydrolase</keyword>
<keyword evidence="8" id="KW-0472">Membrane</keyword>
<dbReference type="InterPro" id="IPR017853">
    <property type="entry name" value="GH"/>
</dbReference>
<keyword evidence="6" id="KW-0735">Signal-anchor</keyword>
<dbReference type="GO" id="GO:0005576">
    <property type="term" value="C:extracellular region"/>
    <property type="evidence" value="ECO:0007669"/>
    <property type="project" value="TreeGrafter"/>
</dbReference>
<evidence type="ECO:0000256" key="8">
    <source>
        <dbReference type="ARBA" id="ARBA00023136"/>
    </source>
</evidence>
<evidence type="ECO:0000256" key="11">
    <source>
        <dbReference type="ARBA" id="ARBA00023316"/>
    </source>
</evidence>
<evidence type="ECO:0000256" key="3">
    <source>
        <dbReference type="ARBA" id="ARBA00022475"/>
    </source>
</evidence>
<evidence type="ECO:0000256" key="4">
    <source>
        <dbReference type="ARBA" id="ARBA00022692"/>
    </source>
</evidence>
<evidence type="ECO:0000256" key="10">
    <source>
        <dbReference type="ARBA" id="ARBA00023295"/>
    </source>
</evidence>
<dbReference type="Pfam" id="PF00150">
    <property type="entry name" value="Cellulase"/>
    <property type="match status" value="1"/>
</dbReference>
<keyword evidence="4" id="KW-0812">Transmembrane</keyword>
<comment type="catalytic activity">
    <reaction evidence="12">
        <text>Successive hydrolysis of beta-D-glucose units from the non-reducing ends of (1-&gt;3)-beta-D-glucans, releasing alpha-glucose.</text>
        <dbReference type="EC" id="3.2.1.58"/>
    </reaction>
</comment>
<keyword evidence="3" id="KW-1003">Cell membrane</keyword>
<evidence type="ECO:0000256" key="15">
    <source>
        <dbReference type="ARBA" id="ARBA00041260"/>
    </source>
</evidence>
<evidence type="ECO:0000259" key="17">
    <source>
        <dbReference type="Pfam" id="PF00150"/>
    </source>
</evidence>
<dbReference type="InterPro" id="IPR001547">
    <property type="entry name" value="Glyco_hydro_5"/>
</dbReference>
<organism evidence="18 19">
    <name type="scientific">Delitschia confertaspora ATCC 74209</name>
    <dbReference type="NCBI Taxonomy" id="1513339"/>
    <lineage>
        <taxon>Eukaryota</taxon>
        <taxon>Fungi</taxon>
        <taxon>Dikarya</taxon>
        <taxon>Ascomycota</taxon>
        <taxon>Pezizomycotina</taxon>
        <taxon>Dothideomycetes</taxon>
        <taxon>Pleosporomycetidae</taxon>
        <taxon>Pleosporales</taxon>
        <taxon>Delitschiaceae</taxon>
        <taxon>Delitschia</taxon>
    </lineage>
</organism>
<comment type="subcellular location">
    <subcellularLocation>
        <location evidence="1">Cell membrane</location>
        <topology evidence="1">Single-pass type II membrane protein</topology>
    </subcellularLocation>
</comment>
<feature type="domain" description="Glycoside hydrolase family 5" evidence="17">
    <location>
        <begin position="94"/>
        <end position="371"/>
    </location>
</feature>
<dbReference type="Gene3D" id="3.20.20.80">
    <property type="entry name" value="Glycosidases"/>
    <property type="match status" value="1"/>
</dbReference>
<evidence type="ECO:0000256" key="5">
    <source>
        <dbReference type="ARBA" id="ARBA00022801"/>
    </source>
</evidence>
<gene>
    <name evidence="18" type="ORF">GQ43DRAFT_363233</name>
</gene>
<evidence type="ECO:0000256" key="6">
    <source>
        <dbReference type="ARBA" id="ARBA00022968"/>
    </source>
</evidence>
<evidence type="ECO:0000313" key="18">
    <source>
        <dbReference type="EMBL" id="KAF2205036.1"/>
    </source>
</evidence>
<keyword evidence="7" id="KW-1133">Transmembrane helix</keyword>
<dbReference type="EMBL" id="ML993863">
    <property type="protein sequence ID" value="KAF2205036.1"/>
    <property type="molecule type" value="Genomic_DNA"/>
</dbReference>